<evidence type="ECO:0000256" key="3">
    <source>
        <dbReference type="ARBA" id="ARBA00023254"/>
    </source>
</evidence>
<feature type="compositionally biased region" description="Polar residues" evidence="6">
    <location>
        <begin position="446"/>
        <end position="460"/>
    </location>
</feature>
<reference evidence="8" key="1">
    <citation type="submission" date="2022-02" db="EMBL/GenBank/DDBJ databases">
        <authorList>
            <person name="Henning P.M."/>
            <person name="McCubbin A.G."/>
            <person name="Shore J.S."/>
        </authorList>
    </citation>
    <scope>NUCLEOTIDE SEQUENCE</scope>
    <source>
        <strain evidence="8">F60SS</strain>
        <tissue evidence="8">Leaves</tissue>
    </source>
</reference>
<dbReference type="Proteomes" id="UP001141552">
    <property type="component" value="Unassembled WGS sequence"/>
</dbReference>
<evidence type="ECO:0000256" key="4">
    <source>
        <dbReference type="ARBA" id="ARBA00058438"/>
    </source>
</evidence>
<dbReference type="AlphaFoldDB" id="A0A9Q0FBQ9"/>
<keyword evidence="9" id="KW-1185">Reference proteome</keyword>
<feature type="domain" description="RRM" evidence="7">
    <location>
        <begin position="265"/>
        <end position="338"/>
    </location>
</feature>
<organism evidence="8 9">
    <name type="scientific">Turnera subulata</name>
    <dbReference type="NCBI Taxonomy" id="218843"/>
    <lineage>
        <taxon>Eukaryota</taxon>
        <taxon>Viridiplantae</taxon>
        <taxon>Streptophyta</taxon>
        <taxon>Embryophyta</taxon>
        <taxon>Tracheophyta</taxon>
        <taxon>Spermatophyta</taxon>
        <taxon>Magnoliopsida</taxon>
        <taxon>eudicotyledons</taxon>
        <taxon>Gunneridae</taxon>
        <taxon>Pentapetalae</taxon>
        <taxon>rosids</taxon>
        <taxon>fabids</taxon>
        <taxon>Malpighiales</taxon>
        <taxon>Passifloraceae</taxon>
        <taxon>Turnera</taxon>
    </lineage>
</organism>
<comment type="caution">
    <text evidence="8">The sequence shown here is derived from an EMBL/GenBank/DDBJ whole genome shotgun (WGS) entry which is preliminary data.</text>
</comment>
<evidence type="ECO:0000256" key="6">
    <source>
        <dbReference type="SAM" id="MobiDB-lite"/>
    </source>
</evidence>
<dbReference type="InterPro" id="IPR034453">
    <property type="entry name" value="MEI2-like_RRM1"/>
</dbReference>
<dbReference type="GO" id="GO:0003723">
    <property type="term" value="F:RNA binding"/>
    <property type="evidence" value="ECO:0007669"/>
    <property type="project" value="UniProtKB-UniRule"/>
</dbReference>
<dbReference type="FunFam" id="3.30.70.330:FF:000101">
    <property type="entry name" value="Protein MEI2-like 1"/>
    <property type="match status" value="1"/>
</dbReference>
<sequence length="986" mass="108646">MPSEIMDLKRGLSSSSFFSEDASFPGERQVGFWKADSIPDQHAVGRSIGLSSMENHLAKSLEHPQSLLIRGQKLNHSLDRHVVGAERALSQSLNVVRPMDHDLGSRMSLNGQPTSYFADSSKVNGMTTQYENSLFSSSLSELFSQKLRLSANNALYGHSIDAAASHFEEEEPLESLEELEAQTIGNLLPNDDDLFTGVTDKMDSINQTSGGDDMEDLDLFSSVGGMDLGEDGSGSQIDSEFPNGISNIQLGLANGEHPNGEHPSRTLFVRNINSNVEDSELKALFEQYGDIRTLYTSCKQRGFVMISYYDIRAARNAMKALQNRPLRRRKLDIHYSIPKDNPSEKDVNQGTLVVFNLDSSVSNDELRQIFGIYGEVKEIRETPHRNHQKFVEFYDIRAAEAALRALNKSDIAGKQIKVEPSRPGGSRRSLLQQIAPEMERDEVGSYMQQSSPPNNSTTGFSGPPPLGAIIPSSIENGTISGLPSALKAPFLESRFHHGISSSVPNGLSSLLRVESTGKQAGVNEPSHLQSPLKIDMQATPNLHPQSLPEYHDGLNFGIHSNPLGTRATNINLRPPERIDNRQLSRNPTNGHPVEFNDGVFGSASHGSCSLPGHHYTWGNSYHRQPPGMMWPSSQSQSLVNGMSVGPLSTRLHGHSRGMSPMMNPVLPINNQHVGSAPAVNPSLWDKRHAYAAESPETSGFHPGSLGSMRIPNNALQSMEFVSPNVFPHVGGNCMELPVAPKSTGLQSHHQRSMMFPGRGGQMIPMINAFDAPNERTRSRRNEGSMNQADKKQYELDIDRILRGEDSRTTLMIKNIPNKYTSKMLLAAIDERHKGTYDFIYLPIDFKAMTILMLMQNKCNVGYAFINMIDASQIIPFYQAFNGKKWEKFNSEKVASLAYARIQGKAALIAHFQNSSLMNEDKRCRPILFNTDGPNAGDQVPFPMGVNVRTRPGKLRTINHEENQLGSPSGEDSLSGDNSSGSGKESD</sequence>
<dbReference type="GO" id="GO:0051321">
    <property type="term" value="P:meiotic cell cycle"/>
    <property type="evidence" value="ECO:0007669"/>
    <property type="project" value="UniProtKB-KW"/>
</dbReference>
<feature type="compositionally biased region" description="Low complexity" evidence="6">
    <location>
        <begin position="968"/>
        <end position="986"/>
    </location>
</feature>
<dbReference type="GO" id="GO:0045927">
    <property type="term" value="P:positive regulation of growth"/>
    <property type="evidence" value="ECO:0007669"/>
    <property type="project" value="UniProtKB-ARBA"/>
</dbReference>
<dbReference type="InterPro" id="IPR035979">
    <property type="entry name" value="RBD_domain_sf"/>
</dbReference>
<feature type="region of interest" description="Disordered" evidence="6">
    <location>
        <begin position="954"/>
        <end position="986"/>
    </location>
</feature>
<dbReference type="Pfam" id="PF00076">
    <property type="entry name" value="RRM_1"/>
    <property type="match status" value="2"/>
</dbReference>
<dbReference type="PROSITE" id="PS50102">
    <property type="entry name" value="RRM"/>
    <property type="match status" value="2"/>
</dbReference>
<evidence type="ECO:0000256" key="1">
    <source>
        <dbReference type="ARBA" id="ARBA00022737"/>
    </source>
</evidence>
<keyword evidence="1" id="KW-0677">Repeat</keyword>
<evidence type="ECO:0000313" key="8">
    <source>
        <dbReference type="EMBL" id="KAJ4827406.1"/>
    </source>
</evidence>
<proteinExistence type="predicted"/>
<feature type="domain" description="RRM" evidence="7">
    <location>
        <begin position="350"/>
        <end position="423"/>
    </location>
</feature>
<dbReference type="EMBL" id="JAKUCV010006422">
    <property type="protein sequence ID" value="KAJ4827406.1"/>
    <property type="molecule type" value="Genomic_DNA"/>
</dbReference>
<keyword evidence="2 5" id="KW-0694">RNA-binding</keyword>
<protein>
    <recommendedName>
        <fullName evidence="7">RRM domain-containing protein</fullName>
    </recommendedName>
</protein>
<dbReference type="OrthoDB" id="417481at2759"/>
<dbReference type="InterPro" id="IPR007201">
    <property type="entry name" value="Mei2-like_Rrm_C"/>
</dbReference>
<evidence type="ECO:0000256" key="2">
    <source>
        <dbReference type="ARBA" id="ARBA00022884"/>
    </source>
</evidence>
<dbReference type="InterPro" id="IPR012677">
    <property type="entry name" value="Nucleotide-bd_a/b_plait_sf"/>
</dbReference>
<dbReference type="GO" id="GO:0045836">
    <property type="term" value="P:positive regulation of meiotic nuclear division"/>
    <property type="evidence" value="ECO:0007669"/>
    <property type="project" value="UniProtKB-ARBA"/>
</dbReference>
<name>A0A9Q0FBQ9_9ROSI</name>
<evidence type="ECO:0000259" key="7">
    <source>
        <dbReference type="PROSITE" id="PS50102"/>
    </source>
</evidence>
<dbReference type="InterPro" id="IPR000504">
    <property type="entry name" value="RRM_dom"/>
</dbReference>
<dbReference type="Pfam" id="PF04059">
    <property type="entry name" value="RRM_2"/>
    <property type="match status" value="1"/>
</dbReference>
<dbReference type="SMART" id="SM00360">
    <property type="entry name" value="RRM"/>
    <property type="match status" value="3"/>
</dbReference>
<dbReference type="CDD" id="cd12524">
    <property type="entry name" value="RRM1_MEI2_like"/>
    <property type="match status" value="1"/>
</dbReference>
<reference evidence="8" key="2">
    <citation type="journal article" date="2023" name="Plants (Basel)">
        <title>Annotation of the Turnera subulata (Passifloraceae) Draft Genome Reveals the S-Locus Evolved after the Divergence of Turneroideae from Passifloroideae in a Stepwise Manner.</title>
        <authorList>
            <person name="Henning P.M."/>
            <person name="Roalson E.H."/>
            <person name="Mir W."/>
            <person name="McCubbin A.G."/>
            <person name="Shore J.S."/>
        </authorList>
    </citation>
    <scope>NUCLEOTIDE SEQUENCE</scope>
    <source>
        <strain evidence="8">F60SS</strain>
    </source>
</reference>
<dbReference type="InterPro" id="IPR034454">
    <property type="entry name" value="MEI2-like_RRM3"/>
</dbReference>
<gene>
    <name evidence="8" type="ORF">Tsubulata_006461</name>
</gene>
<dbReference type="PANTHER" id="PTHR23189">
    <property type="entry name" value="RNA RECOGNITION MOTIF-CONTAINING"/>
    <property type="match status" value="1"/>
</dbReference>
<accession>A0A9Q0FBQ9</accession>
<dbReference type="CDD" id="cd12531">
    <property type="entry name" value="RRM3_MEI2_like"/>
    <property type="match status" value="1"/>
</dbReference>
<evidence type="ECO:0000313" key="9">
    <source>
        <dbReference type="Proteomes" id="UP001141552"/>
    </source>
</evidence>
<dbReference type="FunFam" id="3.30.70.330:FF:000063">
    <property type="entry name" value="MEI2-like protein 5 isoform 2"/>
    <property type="match status" value="1"/>
</dbReference>
<dbReference type="Gene3D" id="3.30.70.330">
    <property type="match status" value="2"/>
</dbReference>
<keyword evidence="3" id="KW-0469">Meiosis</keyword>
<comment type="function">
    <text evidence="4">Probable RNA-binding protein that plays a role in meiosis and vegetative growth.</text>
</comment>
<dbReference type="SUPFAM" id="SSF54928">
    <property type="entry name" value="RNA-binding domain, RBD"/>
    <property type="match status" value="2"/>
</dbReference>
<feature type="region of interest" description="Disordered" evidence="6">
    <location>
        <begin position="443"/>
        <end position="472"/>
    </location>
</feature>
<evidence type="ECO:0000256" key="5">
    <source>
        <dbReference type="PROSITE-ProRule" id="PRU00176"/>
    </source>
</evidence>